<dbReference type="EMBL" id="JAQIZT010000013">
    <property type="protein sequence ID" value="KAJ6975422.1"/>
    <property type="molecule type" value="Genomic_DNA"/>
</dbReference>
<dbReference type="AlphaFoldDB" id="A0AAD6M0Y8"/>
<comment type="caution">
    <text evidence="1">The sequence shown here is derived from an EMBL/GenBank/DDBJ whole genome shotgun (WGS) entry which is preliminary data.</text>
</comment>
<evidence type="ECO:0000313" key="1">
    <source>
        <dbReference type="EMBL" id="KAJ6975422.1"/>
    </source>
</evidence>
<accession>A0AAD6M0Y8</accession>
<dbReference type="Proteomes" id="UP001164929">
    <property type="component" value="Chromosome 13"/>
</dbReference>
<gene>
    <name evidence="1" type="ORF">NC653_031311</name>
</gene>
<sequence>MWRQKSRQVWCHMGDRNMCFFHLVANFWRAKNHILKVVHNGSVVEGLPVIKDATISFFSNCKPQEK</sequence>
<reference evidence="1" key="1">
    <citation type="journal article" date="2023" name="Mol. Ecol. Resour.">
        <title>Chromosome-level genome assembly of a triploid poplar Populus alba 'Berolinensis'.</title>
        <authorList>
            <person name="Chen S."/>
            <person name="Yu Y."/>
            <person name="Wang X."/>
            <person name="Wang S."/>
            <person name="Zhang T."/>
            <person name="Zhou Y."/>
            <person name="He R."/>
            <person name="Meng N."/>
            <person name="Wang Y."/>
            <person name="Liu W."/>
            <person name="Liu Z."/>
            <person name="Liu J."/>
            <person name="Guo Q."/>
            <person name="Huang H."/>
            <person name="Sederoff R.R."/>
            <person name="Wang G."/>
            <person name="Qu G."/>
            <person name="Chen S."/>
        </authorList>
    </citation>
    <scope>NUCLEOTIDE SEQUENCE</scope>
    <source>
        <strain evidence="1">SC-2020</strain>
    </source>
</reference>
<protein>
    <submittedName>
        <fullName evidence="1">Uncharacterized protein</fullName>
    </submittedName>
</protein>
<evidence type="ECO:0000313" key="2">
    <source>
        <dbReference type="Proteomes" id="UP001164929"/>
    </source>
</evidence>
<keyword evidence="2" id="KW-1185">Reference proteome</keyword>
<proteinExistence type="predicted"/>
<organism evidence="1 2">
    <name type="scientific">Populus alba x Populus x berolinensis</name>
    <dbReference type="NCBI Taxonomy" id="444605"/>
    <lineage>
        <taxon>Eukaryota</taxon>
        <taxon>Viridiplantae</taxon>
        <taxon>Streptophyta</taxon>
        <taxon>Embryophyta</taxon>
        <taxon>Tracheophyta</taxon>
        <taxon>Spermatophyta</taxon>
        <taxon>Magnoliopsida</taxon>
        <taxon>eudicotyledons</taxon>
        <taxon>Gunneridae</taxon>
        <taxon>Pentapetalae</taxon>
        <taxon>rosids</taxon>
        <taxon>fabids</taxon>
        <taxon>Malpighiales</taxon>
        <taxon>Salicaceae</taxon>
        <taxon>Saliceae</taxon>
        <taxon>Populus</taxon>
    </lineage>
</organism>
<name>A0AAD6M0Y8_9ROSI</name>